<dbReference type="InterPro" id="IPR004038">
    <property type="entry name" value="Ribosomal_eL8/eL30/eS12/Gad45"/>
</dbReference>
<feature type="domain" description="Ribosomal protein eL8/eL30/eS12/Gadd45" evidence="2">
    <location>
        <begin position="9"/>
        <end position="79"/>
    </location>
</feature>
<proteinExistence type="predicted"/>
<evidence type="ECO:0000313" key="4">
    <source>
        <dbReference type="Proteomes" id="UP000197065"/>
    </source>
</evidence>
<dbReference type="SUPFAM" id="SSF55315">
    <property type="entry name" value="L30e-like"/>
    <property type="match status" value="1"/>
</dbReference>
<organism evidence="3 4">
    <name type="scientific">Arboricoccus pini</name>
    <dbReference type="NCBI Taxonomy" id="1963835"/>
    <lineage>
        <taxon>Bacteria</taxon>
        <taxon>Pseudomonadati</taxon>
        <taxon>Pseudomonadota</taxon>
        <taxon>Alphaproteobacteria</taxon>
        <taxon>Geminicoccales</taxon>
        <taxon>Geminicoccaceae</taxon>
        <taxon>Arboricoccus</taxon>
    </lineage>
</organism>
<evidence type="ECO:0000256" key="1">
    <source>
        <dbReference type="SAM" id="MobiDB-lite"/>
    </source>
</evidence>
<dbReference type="Pfam" id="PF01248">
    <property type="entry name" value="Ribosomal_L7Ae"/>
    <property type="match status" value="1"/>
</dbReference>
<dbReference type="Proteomes" id="UP000197065">
    <property type="component" value="Unassembled WGS sequence"/>
</dbReference>
<gene>
    <name evidence="3" type="ORF">SAMN07250955_101183</name>
</gene>
<dbReference type="AlphaFoldDB" id="A0A212PYQ7"/>
<protein>
    <recommendedName>
        <fullName evidence="2">Ribosomal protein eL8/eL30/eS12/Gadd45 domain-containing protein</fullName>
    </recommendedName>
</protein>
<dbReference type="EMBL" id="FYEH01000001">
    <property type="protein sequence ID" value="SNB52094.1"/>
    <property type="molecule type" value="Genomic_DNA"/>
</dbReference>
<sequence>MRRRCVDGLGLARRAGALVVGFDKVVDALQHGQVGLLIMAADSSDGQRRRLLPLAEGVSVATCLSRDEVGGAVGREEATYAAVSAGTLALRLERDLRRLAGILGDVPSEGPAEPVGEDEDAGLSSAKPLGADAEDGHLPMASQRVEPDGQPLAGESDEPAQSARMLTGPDGARSENEDDDAA</sequence>
<feature type="region of interest" description="Disordered" evidence="1">
    <location>
        <begin position="104"/>
        <end position="182"/>
    </location>
</feature>
<evidence type="ECO:0000313" key="3">
    <source>
        <dbReference type="EMBL" id="SNB52094.1"/>
    </source>
</evidence>
<dbReference type="RefSeq" id="WP_243389651.1">
    <property type="nucleotide sequence ID" value="NZ_FYEH01000001.1"/>
</dbReference>
<keyword evidence="4" id="KW-1185">Reference proteome</keyword>
<dbReference type="Gene3D" id="3.30.1330.30">
    <property type="match status" value="1"/>
</dbReference>
<dbReference type="InterPro" id="IPR029064">
    <property type="entry name" value="Ribosomal_eL30-like_sf"/>
</dbReference>
<accession>A0A212PYQ7</accession>
<reference evidence="3 4" key="1">
    <citation type="submission" date="2017-06" db="EMBL/GenBank/DDBJ databases">
        <authorList>
            <person name="Kim H.J."/>
            <person name="Triplett B.A."/>
        </authorList>
    </citation>
    <scope>NUCLEOTIDE SEQUENCE [LARGE SCALE GENOMIC DNA]</scope>
    <source>
        <strain evidence="3 4">B29T1</strain>
    </source>
</reference>
<name>A0A212PYQ7_9PROT</name>
<evidence type="ECO:0000259" key="2">
    <source>
        <dbReference type="Pfam" id="PF01248"/>
    </source>
</evidence>